<dbReference type="SUPFAM" id="SSF117281">
    <property type="entry name" value="Kelch motif"/>
    <property type="match status" value="1"/>
</dbReference>
<evidence type="ECO:0000256" key="1">
    <source>
        <dbReference type="ARBA" id="ARBA00022441"/>
    </source>
</evidence>
<dbReference type="Proteomes" id="UP000031668">
    <property type="component" value="Unassembled WGS sequence"/>
</dbReference>
<gene>
    <name evidence="3" type="ORF">RF11_05090</name>
</gene>
<keyword evidence="1" id="KW-0880">Kelch repeat</keyword>
<organism evidence="3 4">
    <name type="scientific">Thelohanellus kitauei</name>
    <name type="common">Myxosporean</name>
    <dbReference type="NCBI Taxonomy" id="669202"/>
    <lineage>
        <taxon>Eukaryota</taxon>
        <taxon>Metazoa</taxon>
        <taxon>Cnidaria</taxon>
        <taxon>Myxozoa</taxon>
        <taxon>Myxosporea</taxon>
        <taxon>Bivalvulida</taxon>
        <taxon>Platysporina</taxon>
        <taxon>Myxobolidae</taxon>
        <taxon>Thelohanellus</taxon>
    </lineage>
</organism>
<comment type="caution">
    <text evidence="3">The sequence shown here is derived from an EMBL/GenBank/DDBJ whole genome shotgun (WGS) entry which is preliminary data.</text>
</comment>
<protein>
    <submittedName>
        <fullName evidence="3">Kelch domain-containing protein 10</fullName>
    </submittedName>
</protein>
<dbReference type="GO" id="GO:0032874">
    <property type="term" value="P:positive regulation of stress-activated MAPK cascade"/>
    <property type="evidence" value="ECO:0007669"/>
    <property type="project" value="TreeGrafter"/>
</dbReference>
<dbReference type="OrthoDB" id="10250130at2759"/>
<dbReference type="InterPro" id="IPR052125">
    <property type="entry name" value="KLHDC10"/>
</dbReference>
<evidence type="ECO:0000256" key="2">
    <source>
        <dbReference type="ARBA" id="ARBA00022737"/>
    </source>
</evidence>
<proteinExistence type="predicted"/>
<dbReference type="PANTHER" id="PTHR46428:SF1">
    <property type="entry name" value="KELCH DOMAIN-CONTAINING PROTEIN 10"/>
    <property type="match status" value="1"/>
</dbReference>
<dbReference type="PANTHER" id="PTHR46428">
    <property type="entry name" value="KELCH DOMAIN-CONTAINING PROTEIN 10"/>
    <property type="match status" value="1"/>
</dbReference>
<dbReference type="AlphaFoldDB" id="A0A0C2IEY0"/>
<dbReference type="EMBL" id="JWZT01004536">
    <property type="protein sequence ID" value="KII63873.1"/>
    <property type="molecule type" value="Genomic_DNA"/>
</dbReference>
<name>A0A0C2IEY0_THEKT</name>
<evidence type="ECO:0000313" key="3">
    <source>
        <dbReference type="EMBL" id="KII63873.1"/>
    </source>
</evidence>
<accession>A0A0C2IEY0</accession>
<evidence type="ECO:0000313" key="4">
    <source>
        <dbReference type="Proteomes" id="UP000031668"/>
    </source>
</evidence>
<dbReference type="Pfam" id="PF24681">
    <property type="entry name" value="Kelch_KLHDC2_KLHL20_DRC7"/>
    <property type="match status" value="1"/>
</dbReference>
<keyword evidence="2" id="KW-0677">Repeat</keyword>
<sequence>MSAPTCRSDHSMTTTNKFVILYGGWHSSCGIIYNELWIYNTITEMWQLYPGPFETEQRLVSSAICAVSNLVYIFGGENPYGSSDVTNFLLMFYISSGTWKILSAHTNEYDQNLPPHLYDSCINYHNESLYILGVLAGDKFSDEMFQFCLKTYRWTLLPQKGPKLRTKKRLFATVFQNK</sequence>
<reference evidence="3 4" key="1">
    <citation type="journal article" date="2014" name="Genome Biol. Evol.">
        <title>The genome of the myxosporean Thelohanellus kitauei shows adaptations to nutrient acquisition within its fish host.</title>
        <authorList>
            <person name="Yang Y."/>
            <person name="Xiong J."/>
            <person name="Zhou Z."/>
            <person name="Huo F."/>
            <person name="Miao W."/>
            <person name="Ran C."/>
            <person name="Liu Y."/>
            <person name="Zhang J."/>
            <person name="Feng J."/>
            <person name="Wang M."/>
            <person name="Wang M."/>
            <person name="Wang L."/>
            <person name="Yao B."/>
        </authorList>
    </citation>
    <scope>NUCLEOTIDE SEQUENCE [LARGE SCALE GENOMIC DNA]</scope>
    <source>
        <strain evidence="3">Wuqing</strain>
    </source>
</reference>
<keyword evidence="4" id="KW-1185">Reference proteome</keyword>
<dbReference type="Gene3D" id="2.120.10.80">
    <property type="entry name" value="Kelch-type beta propeller"/>
    <property type="match status" value="1"/>
</dbReference>
<dbReference type="InterPro" id="IPR015915">
    <property type="entry name" value="Kelch-typ_b-propeller"/>
</dbReference>